<dbReference type="STRING" id="1280847.SAMN04488036_10476"/>
<reference evidence="4" key="1">
    <citation type="submission" date="2016-10" db="EMBL/GenBank/DDBJ databases">
        <authorList>
            <person name="Varghese N."/>
            <person name="Submissions S."/>
        </authorList>
    </citation>
    <scope>NUCLEOTIDE SEQUENCE [LARGE SCALE GENOMIC DNA]</scope>
    <source>
        <strain evidence="4">DSM 28453</strain>
    </source>
</reference>
<feature type="domain" description="CBU-0592-like" evidence="2">
    <location>
        <begin position="17"/>
        <end position="88"/>
    </location>
</feature>
<name>A0A1I4E8U0_9RHOB</name>
<proteinExistence type="predicted"/>
<feature type="transmembrane region" description="Helical" evidence="1">
    <location>
        <begin position="66"/>
        <end position="84"/>
    </location>
</feature>
<evidence type="ECO:0000313" key="4">
    <source>
        <dbReference type="Proteomes" id="UP000198851"/>
    </source>
</evidence>
<organism evidence="3 4">
    <name type="scientific">Shimia haliotis</name>
    <dbReference type="NCBI Taxonomy" id="1280847"/>
    <lineage>
        <taxon>Bacteria</taxon>
        <taxon>Pseudomonadati</taxon>
        <taxon>Pseudomonadota</taxon>
        <taxon>Alphaproteobacteria</taxon>
        <taxon>Rhodobacterales</taxon>
        <taxon>Roseobacteraceae</taxon>
    </lineage>
</organism>
<accession>A0A1I4E8U0</accession>
<dbReference type="InterPro" id="IPR058058">
    <property type="entry name" value="CBU_0592-like"/>
</dbReference>
<keyword evidence="1" id="KW-0472">Membrane</keyword>
<dbReference type="NCBIfam" id="NF047864">
    <property type="entry name" value="CBU_0592_membra"/>
    <property type="match status" value="1"/>
</dbReference>
<keyword evidence="1" id="KW-1133">Transmembrane helix</keyword>
<evidence type="ECO:0000313" key="3">
    <source>
        <dbReference type="EMBL" id="SFL01589.1"/>
    </source>
</evidence>
<sequence length="111" mass="12154">MYEFIDMIRQYPDILQKVGVFGFSLYILAFTCLQTGKVCGNSALYTGLVVCAASCVLISLASAFNLAAFLIQSSYVLIGVFGLARRFAKWRSDRAAARASPFPRRVVNSGL</sequence>
<dbReference type="EMBL" id="FOSZ01000004">
    <property type="protein sequence ID" value="SFL01589.1"/>
    <property type="molecule type" value="Genomic_DNA"/>
</dbReference>
<evidence type="ECO:0000256" key="1">
    <source>
        <dbReference type="SAM" id="Phobius"/>
    </source>
</evidence>
<keyword evidence="1" id="KW-0812">Transmembrane</keyword>
<protein>
    <recommendedName>
        <fullName evidence="2">CBU-0592-like domain-containing protein</fullName>
    </recommendedName>
</protein>
<gene>
    <name evidence="3" type="ORF">SAMN04488036_10476</name>
</gene>
<feature type="transmembrane region" description="Helical" evidence="1">
    <location>
        <begin position="42"/>
        <end position="60"/>
    </location>
</feature>
<feature type="transmembrane region" description="Helical" evidence="1">
    <location>
        <begin position="14"/>
        <end position="33"/>
    </location>
</feature>
<dbReference type="Pfam" id="PF26604">
    <property type="entry name" value="CBU_0592"/>
    <property type="match status" value="1"/>
</dbReference>
<evidence type="ECO:0000259" key="2">
    <source>
        <dbReference type="Pfam" id="PF26604"/>
    </source>
</evidence>
<dbReference type="AlphaFoldDB" id="A0A1I4E8U0"/>
<keyword evidence="4" id="KW-1185">Reference proteome</keyword>
<dbReference type="Proteomes" id="UP000198851">
    <property type="component" value="Unassembled WGS sequence"/>
</dbReference>